<gene>
    <name evidence="1" type="ORF">LCGC14_0609180</name>
</gene>
<dbReference type="EMBL" id="LAZR01001004">
    <property type="protein sequence ID" value="KKN52800.1"/>
    <property type="molecule type" value="Genomic_DNA"/>
</dbReference>
<name>A0A0F9R8I3_9ZZZZ</name>
<accession>A0A0F9R8I3</accession>
<sequence length="65" mass="7555">MTNPKVSEQEKLIIALTKYVQEEIKRLMAKGHYGKLIIEFQAGNVPFVRSEDVKSAREIVKQYYP</sequence>
<organism evidence="1">
    <name type="scientific">marine sediment metagenome</name>
    <dbReference type="NCBI Taxonomy" id="412755"/>
    <lineage>
        <taxon>unclassified sequences</taxon>
        <taxon>metagenomes</taxon>
        <taxon>ecological metagenomes</taxon>
    </lineage>
</organism>
<protein>
    <submittedName>
        <fullName evidence="1">Uncharacterized protein</fullName>
    </submittedName>
</protein>
<dbReference type="AlphaFoldDB" id="A0A0F9R8I3"/>
<evidence type="ECO:0000313" key="1">
    <source>
        <dbReference type="EMBL" id="KKN52800.1"/>
    </source>
</evidence>
<proteinExistence type="predicted"/>
<reference evidence="1" key="1">
    <citation type="journal article" date="2015" name="Nature">
        <title>Complex archaea that bridge the gap between prokaryotes and eukaryotes.</title>
        <authorList>
            <person name="Spang A."/>
            <person name="Saw J.H."/>
            <person name="Jorgensen S.L."/>
            <person name="Zaremba-Niedzwiedzka K."/>
            <person name="Martijn J."/>
            <person name="Lind A.E."/>
            <person name="van Eijk R."/>
            <person name="Schleper C."/>
            <person name="Guy L."/>
            <person name="Ettema T.J."/>
        </authorList>
    </citation>
    <scope>NUCLEOTIDE SEQUENCE</scope>
</reference>
<comment type="caution">
    <text evidence="1">The sequence shown here is derived from an EMBL/GenBank/DDBJ whole genome shotgun (WGS) entry which is preliminary data.</text>
</comment>